<sequence>MSQYRQLLADEMESITAFAAAHGKKWRDILSMTYWYNARIWRDRSGKEHPALHAIRNEFGPTWLYEHFKLPSEAA</sequence>
<evidence type="ECO:0000313" key="2">
    <source>
        <dbReference type="Proteomes" id="UP001565471"/>
    </source>
</evidence>
<dbReference type="Proteomes" id="UP001565471">
    <property type="component" value="Unassembled WGS sequence"/>
</dbReference>
<dbReference type="RefSeq" id="WP_253623411.1">
    <property type="nucleotide sequence ID" value="NZ_CP126004.1"/>
</dbReference>
<reference evidence="1 2" key="1">
    <citation type="submission" date="2024-07" db="EMBL/GenBank/DDBJ databases">
        <title>Genomic Encyclopedia of Type Strains, Phase V (KMG-V): Genome sequencing to study the core and pangenomes of soil and plant-associated prokaryotes.</title>
        <authorList>
            <person name="Whitman W."/>
        </authorList>
    </citation>
    <scope>NUCLEOTIDE SEQUENCE [LARGE SCALE GENOMIC DNA]</scope>
    <source>
        <strain evidence="1 2">USDA 415</strain>
    </source>
</reference>
<keyword evidence="2" id="KW-1185">Reference proteome</keyword>
<proteinExistence type="predicted"/>
<name>A0ABV4F023_BRAEL</name>
<protein>
    <submittedName>
        <fullName evidence="1">Uncharacterized protein</fullName>
    </submittedName>
</protein>
<organism evidence="1 2">
    <name type="scientific">Bradyrhizobium elkanii</name>
    <dbReference type="NCBI Taxonomy" id="29448"/>
    <lineage>
        <taxon>Bacteria</taxon>
        <taxon>Pseudomonadati</taxon>
        <taxon>Pseudomonadota</taxon>
        <taxon>Alphaproteobacteria</taxon>
        <taxon>Hyphomicrobiales</taxon>
        <taxon>Nitrobacteraceae</taxon>
        <taxon>Bradyrhizobium</taxon>
    </lineage>
</organism>
<accession>A0ABV4F023</accession>
<gene>
    <name evidence="1" type="ORF">ABIF29_003581</name>
</gene>
<evidence type="ECO:0000313" key="1">
    <source>
        <dbReference type="EMBL" id="MEY9316782.1"/>
    </source>
</evidence>
<dbReference type="EMBL" id="JBGBZA010000002">
    <property type="protein sequence ID" value="MEY9316782.1"/>
    <property type="molecule type" value="Genomic_DNA"/>
</dbReference>
<comment type="caution">
    <text evidence="1">The sequence shown here is derived from an EMBL/GenBank/DDBJ whole genome shotgun (WGS) entry which is preliminary data.</text>
</comment>